<keyword evidence="7 8" id="KW-0456">Lyase</keyword>
<dbReference type="PANTHER" id="PTHR21327">
    <property type="entry name" value="GTP CYCLOHYDROLASE II-RELATED"/>
    <property type="match status" value="1"/>
</dbReference>
<proteinExistence type="inferred from homology"/>
<dbReference type="EMBL" id="FMZC01000006">
    <property type="protein sequence ID" value="SDD38166.1"/>
    <property type="molecule type" value="Genomic_DNA"/>
</dbReference>
<dbReference type="HAMAP" id="MF_00180">
    <property type="entry name" value="RibB"/>
    <property type="match status" value="1"/>
</dbReference>
<evidence type="ECO:0000256" key="4">
    <source>
        <dbReference type="ARBA" id="ARBA00018836"/>
    </source>
</evidence>
<dbReference type="AlphaFoldDB" id="A0A1G6UBT4"/>
<evidence type="ECO:0000256" key="7">
    <source>
        <dbReference type="HAMAP-Rule" id="MF_00180"/>
    </source>
</evidence>
<evidence type="ECO:0000256" key="3">
    <source>
        <dbReference type="ARBA" id="ARBA00012153"/>
    </source>
</evidence>
<dbReference type="Pfam" id="PF00926">
    <property type="entry name" value="DHBP_synthase"/>
    <property type="match status" value="1"/>
</dbReference>
<keyword evidence="7 8" id="KW-0460">Magnesium</keyword>
<dbReference type="NCBIfam" id="TIGR00506">
    <property type="entry name" value="ribB"/>
    <property type="match status" value="1"/>
</dbReference>
<dbReference type="InterPro" id="IPR017945">
    <property type="entry name" value="DHBP_synth_RibB-like_a/b_dom"/>
</dbReference>
<accession>A0A1G6UBT4</accession>
<evidence type="ECO:0000256" key="2">
    <source>
        <dbReference type="ARBA" id="ARBA00004904"/>
    </source>
</evidence>
<dbReference type="GO" id="GO:0008686">
    <property type="term" value="F:3,4-dihydroxy-2-butanone-4-phosphate synthase activity"/>
    <property type="evidence" value="ECO:0007669"/>
    <property type="project" value="UniProtKB-UniRule"/>
</dbReference>
<evidence type="ECO:0000256" key="6">
    <source>
        <dbReference type="ARBA" id="ARBA00022723"/>
    </source>
</evidence>
<keyword evidence="7 8" id="KW-0464">Manganese</keyword>
<dbReference type="GO" id="GO:0030145">
    <property type="term" value="F:manganese ion binding"/>
    <property type="evidence" value="ECO:0007669"/>
    <property type="project" value="UniProtKB-UniRule"/>
</dbReference>
<dbReference type="Proteomes" id="UP000198781">
    <property type="component" value="Unassembled WGS sequence"/>
</dbReference>
<evidence type="ECO:0000313" key="10">
    <source>
        <dbReference type="Proteomes" id="UP000198781"/>
    </source>
</evidence>
<evidence type="ECO:0000256" key="8">
    <source>
        <dbReference type="RuleBase" id="RU003843"/>
    </source>
</evidence>
<dbReference type="GO" id="GO:0000287">
    <property type="term" value="F:magnesium ion binding"/>
    <property type="evidence" value="ECO:0007669"/>
    <property type="project" value="UniProtKB-UniRule"/>
</dbReference>
<feature type="binding site" evidence="7">
    <location>
        <begin position="53"/>
        <end position="54"/>
    </location>
    <ligand>
        <name>D-ribulose 5-phosphate</name>
        <dbReference type="ChEBI" id="CHEBI:58121"/>
    </ligand>
</feature>
<dbReference type="PANTHER" id="PTHR21327:SF18">
    <property type="entry name" value="3,4-DIHYDROXY-2-BUTANONE 4-PHOSPHATE SYNTHASE"/>
    <property type="match status" value="1"/>
</dbReference>
<dbReference type="EC" id="4.1.99.12" evidence="3 7"/>
<feature type="binding site" evidence="7">
    <location>
        <position position="54"/>
    </location>
    <ligand>
        <name>Mg(2+)</name>
        <dbReference type="ChEBI" id="CHEBI:18420"/>
        <label>1</label>
    </ligand>
</feature>
<dbReference type="STRING" id="187868.SAMN05192589_10629"/>
<dbReference type="RefSeq" id="WP_092743662.1">
    <property type="nucleotide sequence ID" value="NZ_FMZC01000006.1"/>
</dbReference>
<keyword evidence="6 7" id="KW-0479">Metal-binding</keyword>
<name>A0A1G6UBT4_9BURK</name>
<evidence type="ECO:0000313" key="9">
    <source>
        <dbReference type="EMBL" id="SDD38166.1"/>
    </source>
</evidence>
<feature type="binding site" evidence="7">
    <location>
        <position position="171"/>
    </location>
    <ligand>
        <name>Mg(2+)</name>
        <dbReference type="ChEBI" id="CHEBI:18420"/>
        <label>2</label>
    </ligand>
</feature>
<keyword evidence="10" id="KW-1185">Reference proteome</keyword>
<dbReference type="GO" id="GO:0009231">
    <property type="term" value="P:riboflavin biosynthetic process"/>
    <property type="evidence" value="ECO:0007669"/>
    <property type="project" value="UniProtKB-UniRule"/>
</dbReference>
<comment type="pathway">
    <text evidence="2 7 8">Cofactor biosynthesis; riboflavin biosynthesis; 2-hydroxy-3-oxobutyl phosphate from D-ribulose 5-phosphate: step 1/1.</text>
</comment>
<sequence length="251" mass="25683">MNTAVFSVSPSFPESLAPAPQAVDHGVQLAPMAEVIAAIAAGRPVLVMDDADRENEADLICAADNLTEATMALMIREGSGIVCLCLTPGHAGALGLRPMVEVNRSSFATAFTQSIEAAHGVSTGVSAADRVQTIRCALQVPAPGESPQIVSPGHVFPLVARAGGVLERTGHTESAVDLARLAGRAPAGVLCELMNPDGSMARGADVARFAALHGLLCTTVQALVAHRRGLEDSARQEVAKAATAQALGEPA</sequence>
<comment type="cofactor">
    <cofactor evidence="7 8">
        <name>Mg(2+)</name>
        <dbReference type="ChEBI" id="CHEBI:18420"/>
    </cofactor>
    <cofactor evidence="7 8">
        <name>Mn(2+)</name>
        <dbReference type="ChEBI" id="CHEBI:29035"/>
    </cofactor>
    <text evidence="7 8">Binds 2 divalent metal cations per subunit. Magnesium or manganese.</text>
</comment>
<feature type="binding site" evidence="7">
    <location>
        <begin position="168"/>
        <end position="172"/>
    </location>
    <ligand>
        <name>D-ribulose 5-phosphate</name>
        <dbReference type="ChEBI" id="CHEBI:58121"/>
    </ligand>
</feature>
<organism evidence="9 10">
    <name type="scientific">Paracidovorax valerianellae</name>
    <dbReference type="NCBI Taxonomy" id="187868"/>
    <lineage>
        <taxon>Bacteria</taxon>
        <taxon>Pseudomonadati</taxon>
        <taxon>Pseudomonadota</taxon>
        <taxon>Betaproteobacteria</taxon>
        <taxon>Burkholderiales</taxon>
        <taxon>Comamonadaceae</taxon>
        <taxon>Paracidovorax</taxon>
    </lineage>
</organism>
<comment type="subunit">
    <text evidence="7 8">Homodimer.</text>
</comment>
<gene>
    <name evidence="7" type="primary">ribB</name>
    <name evidence="9" type="ORF">SAMN05192589_10629</name>
</gene>
<feature type="site" description="Essential for catalytic activity" evidence="7">
    <location>
        <position position="154"/>
    </location>
</feature>
<keyword evidence="5 7" id="KW-0686">Riboflavin biosynthesis</keyword>
<protein>
    <recommendedName>
        <fullName evidence="4 7">3,4-dihydroxy-2-butanone 4-phosphate synthase</fullName>
        <shortName evidence="7 8">DHBP synthase</shortName>
        <ecNumber evidence="3 7">4.1.99.12</ecNumber>
    </recommendedName>
</protein>
<dbReference type="GO" id="GO:0005829">
    <property type="term" value="C:cytosol"/>
    <property type="evidence" value="ECO:0007669"/>
    <property type="project" value="TreeGrafter"/>
</dbReference>
<dbReference type="UniPathway" id="UPA00275">
    <property type="reaction ID" value="UER00399"/>
</dbReference>
<comment type="catalytic activity">
    <reaction evidence="7 8">
        <text>D-ribulose 5-phosphate = (2S)-2-hydroxy-3-oxobutyl phosphate + formate + H(+)</text>
        <dbReference type="Rhea" id="RHEA:18457"/>
        <dbReference type="ChEBI" id="CHEBI:15378"/>
        <dbReference type="ChEBI" id="CHEBI:15740"/>
        <dbReference type="ChEBI" id="CHEBI:58121"/>
        <dbReference type="ChEBI" id="CHEBI:58830"/>
        <dbReference type="EC" id="4.1.99.12"/>
    </reaction>
</comment>
<comment type="function">
    <text evidence="1 7 8">Catalyzes the conversion of D-ribulose 5-phosphate to formate and 3,4-dihydroxy-2-butanone 4-phosphate.</text>
</comment>
<comment type="similarity">
    <text evidence="7 8">Belongs to the DHBP synthase family.</text>
</comment>
<feature type="site" description="Essential for catalytic activity" evidence="7">
    <location>
        <position position="192"/>
    </location>
</feature>
<dbReference type="Gene3D" id="3.90.870.10">
    <property type="entry name" value="DHBP synthase"/>
    <property type="match status" value="1"/>
</dbReference>
<feature type="binding site" evidence="7">
    <location>
        <position position="58"/>
    </location>
    <ligand>
        <name>D-ribulose 5-phosphate</name>
        <dbReference type="ChEBI" id="CHEBI:58121"/>
    </ligand>
</feature>
<dbReference type="InterPro" id="IPR000422">
    <property type="entry name" value="DHBP_synthase_RibB"/>
</dbReference>
<feature type="binding site" evidence="7">
    <location>
        <position position="54"/>
    </location>
    <ligand>
        <name>Mg(2+)</name>
        <dbReference type="ChEBI" id="CHEBI:18420"/>
        <label>2</label>
    </ligand>
</feature>
<reference evidence="9 10" key="1">
    <citation type="submission" date="2016-10" db="EMBL/GenBank/DDBJ databases">
        <authorList>
            <person name="de Groot N.N."/>
        </authorList>
    </citation>
    <scope>NUCLEOTIDE SEQUENCE [LARGE SCALE GENOMIC DNA]</scope>
    <source>
        <strain evidence="9 10">DSM 16619</strain>
    </source>
</reference>
<dbReference type="SUPFAM" id="SSF55821">
    <property type="entry name" value="YrdC/RibB"/>
    <property type="match status" value="1"/>
</dbReference>
<evidence type="ECO:0000256" key="5">
    <source>
        <dbReference type="ARBA" id="ARBA00022619"/>
    </source>
</evidence>
<evidence type="ECO:0000256" key="1">
    <source>
        <dbReference type="ARBA" id="ARBA00002284"/>
    </source>
</evidence>
<dbReference type="OrthoDB" id="9793111at2"/>